<accession>A0A699Z6Z8</accession>
<name>A0A699Z6Z8_HAELA</name>
<reference evidence="1 2" key="1">
    <citation type="submission" date="2020-02" db="EMBL/GenBank/DDBJ databases">
        <title>Draft genome sequence of Haematococcus lacustris strain NIES-144.</title>
        <authorList>
            <person name="Morimoto D."/>
            <person name="Nakagawa S."/>
            <person name="Yoshida T."/>
            <person name="Sawayama S."/>
        </authorList>
    </citation>
    <scope>NUCLEOTIDE SEQUENCE [LARGE SCALE GENOMIC DNA]</scope>
    <source>
        <strain evidence="1 2">NIES-144</strain>
    </source>
</reference>
<sequence>MVASPTDLVKVRMQSEGKLAPGVPRKYPSALAAYGIIV</sequence>
<comment type="caution">
    <text evidence="1">The sequence shown here is derived from an EMBL/GenBank/DDBJ whole genome shotgun (WGS) entry which is preliminary data.</text>
</comment>
<proteinExistence type="predicted"/>
<dbReference type="Proteomes" id="UP000485058">
    <property type="component" value="Unassembled WGS sequence"/>
</dbReference>
<feature type="non-terminal residue" evidence="1">
    <location>
        <position position="38"/>
    </location>
</feature>
<gene>
    <name evidence="1" type="ORF">HaLaN_15181</name>
</gene>
<protein>
    <submittedName>
        <fullName evidence="1">MC family transporter: uncoupling protein</fullName>
    </submittedName>
</protein>
<dbReference type="EMBL" id="BLLF01001293">
    <property type="protein sequence ID" value="GFH18383.1"/>
    <property type="molecule type" value="Genomic_DNA"/>
</dbReference>
<dbReference type="AlphaFoldDB" id="A0A699Z6Z8"/>
<evidence type="ECO:0000313" key="1">
    <source>
        <dbReference type="EMBL" id="GFH18383.1"/>
    </source>
</evidence>
<organism evidence="1 2">
    <name type="scientific">Haematococcus lacustris</name>
    <name type="common">Green alga</name>
    <name type="synonym">Haematococcus pluvialis</name>
    <dbReference type="NCBI Taxonomy" id="44745"/>
    <lineage>
        <taxon>Eukaryota</taxon>
        <taxon>Viridiplantae</taxon>
        <taxon>Chlorophyta</taxon>
        <taxon>core chlorophytes</taxon>
        <taxon>Chlorophyceae</taxon>
        <taxon>CS clade</taxon>
        <taxon>Chlamydomonadales</taxon>
        <taxon>Haematococcaceae</taxon>
        <taxon>Haematococcus</taxon>
    </lineage>
</organism>
<evidence type="ECO:0000313" key="2">
    <source>
        <dbReference type="Proteomes" id="UP000485058"/>
    </source>
</evidence>
<keyword evidence="2" id="KW-1185">Reference proteome</keyword>
<feature type="non-terminal residue" evidence="1">
    <location>
        <position position="1"/>
    </location>
</feature>